<evidence type="ECO:0000256" key="13">
    <source>
        <dbReference type="ARBA" id="ARBA00023136"/>
    </source>
</evidence>
<evidence type="ECO:0000256" key="8">
    <source>
        <dbReference type="ARBA" id="ARBA00022573"/>
    </source>
</evidence>
<feature type="transmembrane region" description="Helical" evidence="19">
    <location>
        <begin position="240"/>
        <end position="259"/>
    </location>
</feature>
<evidence type="ECO:0000256" key="6">
    <source>
        <dbReference type="ARBA" id="ARBA00015850"/>
    </source>
</evidence>
<dbReference type="Pfam" id="PF02654">
    <property type="entry name" value="CobS"/>
    <property type="match status" value="1"/>
</dbReference>
<keyword evidence="7 19" id="KW-1003">Cell membrane</keyword>
<reference evidence="21" key="1">
    <citation type="journal article" date="2019" name="Int. J. Syst. Evol. Microbiol.">
        <title>The Global Catalogue of Microorganisms (GCM) 10K type strain sequencing project: providing services to taxonomists for standard genome sequencing and annotation.</title>
        <authorList>
            <consortium name="The Broad Institute Genomics Platform"/>
            <consortium name="The Broad Institute Genome Sequencing Center for Infectious Disease"/>
            <person name="Wu L."/>
            <person name="Ma J."/>
        </authorList>
    </citation>
    <scope>NUCLEOTIDE SEQUENCE [LARGE SCALE GENOMIC DNA]</scope>
    <source>
        <strain evidence="21">JCM 4816</strain>
    </source>
</reference>
<evidence type="ECO:0000256" key="18">
    <source>
        <dbReference type="ARBA" id="ARBA00049504"/>
    </source>
</evidence>
<keyword evidence="12 19" id="KW-1133">Transmembrane helix</keyword>
<feature type="transmembrane region" description="Helical" evidence="19">
    <location>
        <begin position="62"/>
        <end position="80"/>
    </location>
</feature>
<evidence type="ECO:0000256" key="4">
    <source>
        <dbReference type="ARBA" id="ARBA00010561"/>
    </source>
</evidence>
<evidence type="ECO:0000313" key="21">
    <source>
        <dbReference type="Proteomes" id="UP001596174"/>
    </source>
</evidence>
<dbReference type="EMBL" id="JBHSQJ010000012">
    <property type="protein sequence ID" value="MFC5906389.1"/>
    <property type="molecule type" value="Genomic_DNA"/>
</dbReference>
<comment type="caution">
    <text evidence="20">The sequence shown here is derived from an EMBL/GenBank/DDBJ whole genome shotgun (WGS) entry which is preliminary data.</text>
</comment>
<dbReference type="PANTHER" id="PTHR34148:SF1">
    <property type="entry name" value="ADENOSYLCOBINAMIDE-GDP RIBAZOLETRANSFERASE"/>
    <property type="match status" value="1"/>
</dbReference>
<feature type="transmembrane region" description="Helical" evidence="19">
    <location>
        <begin position="109"/>
        <end position="128"/>
    </location>
</feature>
<evidence type="ECO:0000256" key="17">
    <source>
        <dbReference type="ARBA" id="ARBA00048623"/>
    </source>
</evidence>
<keyword evidence="21" id="KW-1185">Reference proteome</keyword>
<evidence type="ECO:0000256" key="12">
    <source>
        <dbReference type="ARBA" id="ARBA00022989"/>
    </source>
</evidence>
<evidence type="ECO:0000256" key="14">
    <source>
        <dbReference type="ARBA" id="ARBA00025228"/>
    </source>
</evidence>
<evidence type="ECO:0000256" key="10">
    <source>
        <dbReference type="ARBA" id="ARBA00022692"/>
    </source>
</evidence>
<evidence type="ECO:0000256" key="2">
    <source>
        <dbReference type="ARBA" id="ARBA00004651"/>
    </source>
</evidence>
<evidence type="ECO:0000256" key="7">
    <source>
        <dbReference type="ARBA" id="ARBA00022475"/>
    </source>
</evidence>
<evidence type="ECO:0000256" key="9">
    <source>
        <dbReference type="ARBA" id="ARBA00022679"/>
    </source>
</evidence>
<evidence type="ECO:0000313" key="20">
    <source>
        <dbReference type="EMBL" id="MFC5906389.1"/>
    </source>
</evidence>
<comment type="catalytic activity">
    <reaction evidence="18 19">
        <text>alpha-ribazole 5'-phosphate + adenosylcob(III)inamide-GDP = adenosylcob(III)alamin 5'-phosphate + GMP + H(+)</text>
        <dbReference type="Rhea" id="RHEA:23560"/>
        <dbReference type="ChEBI" id="CHEBI:15378"/>
        <dbReference type="ChEBI" id="CHEBI:57918"/>
        <dbReference type="ChEBI" id="CHEBI:58115"/>
        <dbReference type="ChEBI" id="CHEBI:60487"/>
        <dbReference type="ChEBI" id="CHEBI:60493"/>
        <dbReference type="EC" id="2.7.8.26"/>
    </reaction>
</comment>
<dbReference type="Proteomes" id="UP001596174">
    <property type="component" value="Unassembled WGS sequence"/>
</dbReference>
<dbReference type="PANTHER" id="PTHR34148">
    <property type="entry name" value="ADENOSYLCOBINAMIDE-GDP RIBAZOLETRANSFERASE"/>
    <property type="match status" value="1"/>
</dbReference>
<dbReference type="RefSeq" id="WP_380579903.1">
    <property type="nucleotide sequence ID" value="NZ_JBHSQJ010000012.1"/>
</dbReference>
<evidence type="ECO:0000256" key="19">
    <source>
        <dbReference type="HAMAP-Rule" id="MF_00719"/>
    </source>
</evidence>
<comment type="cofactor">
    <cofactor evidence="1 19">
        <name>Mg(2+)</name>
        <dbReference type="ChEBI" id="CHEBI:18420"/>
    </cofactor>
</comment>
<keyword evidence="10 19" id="KW-0812">Transmembrane</keyword>
<evidence type="ECO:0000256" key="16">
    <source>
        <dbReference type="ARBA" id="ARBA00032853"/>
    </source>
</evidence>
<comment type="subcellular location">
    <subcellularLocation>
        <location evidence="2 19">Cell membrane</location>
        <topology evidence="2 19">Multi-pass membrane protein</topology>
    </subcellularLocation>
</comment>
<keyword evidence="13 19" id="KW-0472">Membrane</keyword>
<feature type="transmembrane region" description="Helical" evidence="19">
    <location>
        <begin position="182"/>
        <end position="202"/>
    </location>
</feature>
<evidence type="ECO:0000256" key="15">
    <source>
        <dbReference type="ARBA" id="ARBA00032605"/>
    </source>
</evidence>
<dbReference type="EC" id="2.7.8.26" evidence="5 19"/>
<evidence type="ECO:0000256" key="11">
    <source>
        <dbReference type="ARBA" id="ARBA00022842"/>
    </source>
</evidence>
<feature type="transmembrane region" description="Helical" evidence="19">
    <location>
        <begin position="208"/>
        <end position="228"/>
    </location>
</feature>
<dbReference type="InterPro" id="IPR003805">
    <property type="entry name" value="CobS"/>
</dbReference>
<comment type="similarity">
    <text evidence="4 19">Belongs to the CobS family.</text>
</comment>
<comment type="function">
    <text evidence="14 19">Joins adenosylcobinamide-GDP and alpha-ribazole to generate adenosylcobalamin (Ado-cobalamin). Also synthesizes adenosylcobalamin 5'-phosphate from adenosylcobinamide-GDP and alpha-ribazole 5'-phosphate.</text>
</comment>
<evidence type="ECO:0000256" key="3">
    <source>
        <dbReference type="ARBA" id="ARBA00004663"/>
    </source>
</evidence>
<organism evidence="20 21">
    <name type="scientific">Streptacidiphilus monticola</name>
    <dbReference type="NCBI Taxonomy" id="2161674"/>
    <lineage>
        <taxon>Bacteria</taxon>
        <taxon>Bacillati</taxon>
        <taxon>Actinomycetota</taxon>
        <taxon>Actinomycetes</taxon>
        <taxon>Kitasatosporales</taxon>
        <taxon>Streptomycetaceae</taxon>
        <taxon>Streptacidiphilus</taxon>
    </lineage>
</organism>
<feature type="transmembrane region" description="Helical" evidence="19">
    <location>
        <begin position="34"/>
        <end position="55"/>
    </location>
</feature>
<keyword evidence="8 19" id="KW-0169">Cobalamin biosynthesis</keyword>
<sequence length="262" mass="25400">MRAAAGLRFAFGTLSVLPVRVTRWDRPTAGAAMVSAPVVGLVLGAIAGGVGAAFAVLKAGPLLAAVAVVAVLAALTRGLHLDGLADVADGLGSNKPPATALKIMKASDIGPFGVLVLLLTLLGQVAALQRAFESSTAAGACAGLIAATAGRTALLRGCAVGTPSARPDGLGAMVAGTVRGRFGAASALLATGLLGAAGWLATRQLGCAVGAMAATVVGLAAATALLAHCVRRFGGITGDVLGAMVEVSSVGALVVWAVVTAH</sequence>
<gene>
    <name evidence="19" type="primary">cobS</name>
    <name evidence="20" type="ORF">ACFP3V_04040</name>
</gene>
<evidence type="ECO:0000256" key="5">
    <source>
        <dbReference type="ARBA" id="ARBA00013200"/>
    </source>
</evidence>
<keyword evidence="11 19" id="KW-0460">Magnesium</keyword>
<accession>A0ABW1FV75</accession>
<dbReference type="GO" id="GO:0051073">
    <property type="term" value="F:adenosylcobinamide-GDP ribazoletransferase activity"/>
    <property type="evidence" value="ECO:0007669"/>
    <property type="project" value="UniProtKB-EC"/>
</dbReference>
<dbReference type="HAMAP" id="MF_00719">
    <property type="entry name" value="CobS"/>
    <property type="match status" value="1"/>
</dbReference>
<protein>
    <recommendedName>
        <fullName evidence="6 19">Adenosylcobinamide-GDP ribazoletransferase</fullName>
        <ecNumber evidence="5 19">2.7.8.26</ecNumber>
    </recommendedName>
    <alternativeName>
        <fullName evidence="16 19">Cobalamin synthase</fullName>
    </alternativeName>
    <alternativeName>
        <fullName evidence="15 19">Cobalamin-5'-phosphate synthase</fullName>
    </alternativeName>
</protein>
<comment type="pathway">
    <text evidence="3 19">Cofactor biosynthesis; adenosylcobalamin biosynthesis; adenosylcobalamin from cob(II)yrinate a,c-diamide: step 7/7.</text>
</comment>
<keyword evidence="9 19" id="KW-0808">Transferase</keyword>
<name>A0ABW1FV75_9ACTN</name>
<evidence type="ECO:0000256" key="1">
    <source>
        <dbReference type="ARBA" id="ARBA00001946"/>
    </source>
</evidence>
<proteinExistence type="inferred from homology"/>
<comment type="catalytic activity">
    <reaction evidence="17 19">
        <text>alpha-ribazole + adenosylcob(III)inamide-GDP = adenosylcob(III)alamin + GMP + H(+)</text>
        <dbReference type="Rhea" id="RHEA:16049"/>
        <dbReference type="ChEBI" id="CHEBI:10329"/>
        <dbReference type="ChEBI" id="CHEBI:15378"/>
        <dbReference type="ChEBI" id="CHEBI:18408"/>
        <dbReference type="ChEBI" id="CHEBI:58115"/>
        <dbReference type="ChEBI" id="CHEBI:60487"/>
        <dbReference type="EC" id="2.7.8.26"/>
    </reaction>
</comment>